<keyword evidence="3" id="KW-1185">Reference proteome</keyword>
<gene>
    <name evidence="2" type="ORF">M9458_046382</name>
</gene>
<sequence length="64" mass="6390">VNVKAGVGSPPAMTSGSGNNAPTVTGSAPQNGESKPPPQAVVKPQILTHVIEGFVIQEGAEPFP</sequence>
<protein>
    <submittedName>
        <fullName evidence="2">Uncharacterized protein</fullName>
    </submittedName>
</protein>
<dbReference type="Proteomes" id="UP001529510">
    <property type="component" value="Unassembled WGS sequence"/>
</dbReference>
<reference evidence="2 3" key="1">
    <citation type="submission" date="2024-05" db="EMBL/GenBank/DDBJ databases">
        <title>Genome sequencing and assembly of Indian major carp, Cirrhinus mrigala (Hamilton, 1822).</title>
        <authorList>
            <person name="Mohindra V."/>
            <person name="Chowdhury L.M."/>
            <person name="Lal K."/>
            <person name="Jena J.K."/>
        </authorList>
    </citation>
    <scope>NUCLEOTIDE SEQUENCE [LARGE SCALE GENOMIC DNA]</scope>
    <source>
        <strain evidence="2">CM1030</strain>
        <tissue evidence="2">Blood</tissue>
    </source>
</reference>
<dbReference type="EMBL" id="JAMKFB020000023">
    <property type="protein sequence ID" value="KAL0158306.1"/>
    <property type="molecule type" value="Genomic_DNA"/>
</dbReference>
<name>A0ABD0NAQ0_CIRMR</name>
<comment type="caution">
    <text evidence="2">The sequence shown here is derived from an EMBL/GenBank/DDBJ whole genome shotgun (WGS) entry which is preliminary data.</text>
</comment>
<feature type="non-terminal residue" evidence="2">
    <location>
        <position position="1"/>
    </location>
</feature>
<dbReference type="AlphaFoldDB" id="A0ABD0NAQ0"/>
<evidence type="ECO:0000313" key="2">
    <source>
        <dbReference type="EMBL" id="KAL0158306.1"/>
    </source>
</evidence>
<feature type="non-terminal residue" evidence="2">
    <location>
        <position position="64"/>
    </location>
</feature>
<organism evidence="2 3">
    <name type="scientific">Cirrhinus mrigala</name>
    <name type="common">Mrigala</name>
    <dbReference type="NCBI Taxonomy" id="683832"/>
    <lineage>
        <taxon>Eukaryota</taxon>
        <taxon>Metazoa</taxon>
        <taxon>Chordata</taxon>
        <taxon>Craniata</taxon>
        <taxon>Vertebrata</taxon>
        <taxon>Euteleostomi</taxon>
        <taxon>Actinopterygii</taxon>
        <taxon>Neopterygii</taxon>
        <taxon>Teleostei</taxon>
        <taxon>Ostariophysi</taxon>
        <taxon>Cypriniformes</taxon>
        <taxon>Cyprinidae</taxon>
        <taxon>Labeoninae</taxon>
        <taxon>Labeonini</taxon>
        <taxon>Cirrhinus</taxon>
    </lineage>
</organism>
<feature type="compositionally biased region" description="Polar residues" evidence="1">
    <location>
        <begin position="12"/>
        <end position="33"/>
    </location>
</feature>
<feature type="region of interest" description="Disordered" evidence="1">
    <location>
        <begin position="1"/>
        <end position="43"/>
    </location>
</feature>
<evidence type="ECO:0000256" key="1">
    <source>
        <dbReference type="SAM" id="MobiDB-lite"/>
    </source>
</evidence>
<accession>A0ABD0NAQ0</accession>
<proteinExistence type="predicted"/>
<evidence type="ECO:0000313" key="3">
    <source>
        <dbReference type="Proteomes" id="UP001529510"/>
    </source>
</evidence>